<evidence type="ECO:0000259" key="9">
    <source>
        <dbReference type="Pfam" id="PF02897"/>
    </source>
</evidence>
<dbReference type="EMBL" id="WJQU01002786">
    <property type="protein sequence ID" value="KAJ6630497.1"/>
    <property type="molecule type" value="Genomic_DNA"/>
</dbReference>
<name>A0A9Q0MJM7_9DIPT</name>
<dbReference type="InterPro" id="IPR029058">
    <property type="entry name" value="AB_hydrolase_fold"/>
</dbReference>
<evidence type="ECO:0000313" key="11">
    <source>
        <dbReference type="Proteomes" id="UP001151699"/>
    </source>
</evidence>
<dbReference type="InterPro" id="IPR023302">
    <property type="entry name" value="Pept_S9A_N"/>
</dbReference>
<evidence type="ECO:0000259" key="8">
    <source>
        <dbReference type="Pfam" id="PF00326"/>
    </source>
</evidence>
<sequence>MKEPKIIELHGDKICDAYHWLNEDDDKRNKMLLFENYTLYKYLHLNFFKNDWIKAKQKFNNSNDYKLFSDVQHRNWYIFYSYMDYSKGIYEPIFYRTKSLKNINPHVVLDSNHISGTVLDHEYSPNGEYCAFTIWNDDNPSYIQVINVETGECCGRSLKFKRFFKKVLWTKDSKGIFVYYDPREGDKRSPFYHHLDHRKRDIFMMAIKRNETHATHFQLSTNYEYLILRQSQTLSVANVVSLVEKVEFKLIFKILPDVTYDYVGNDGETFLFLTNLDAPKHHIIRVNVDEQKRQSDSYVVVVAENYEEHGVLQSAFKNGDYLFLIYIENFHNSFYLYSLNGQRIEFKIDLKDETFISTKVDEFGFYFQTESYETPQKIYKIDFVQLASPSERQNAYTIVKPILKRAAIVPFLSEEEFSIQHDSFYSFDGSNVPMTVIQQKNNDVNKPCLVFSYGAYGIPMLPAFKLFYRLFIELFNGVVVIIYIRGGGELGDDWLLKSSEAQTSFNDLISGVEYLKRASFELVDSNKIAFHGISHGGCAGAVVINKRRDLFRSVILQNANIDLINDLPSKGRLWAKQYGDLTKKEDYENIKKYAPLLHIEEATKTEDAYPTTLIVASLNDNIVSIVNSLKYIILIKVINTGGHYYETAEEREFMDTVFVKLQFLAQAMDLKFDEKYKKIFETES</sequence>
<dbReference type="Pfam" id="PF00326">
    <property type="entry name" value="Peptidase_S9"/>
    <property type="match status" value="1"/>
</dbReference>
<accession>A0A9Q0MJM7</accession>
<feature type="non-terminal residue" evidence="10">
    <location>
        <position position="684"/>
    </location>
</feature>
<reference evidence="10" key="1">
    <citation type="submission" date="2022-07" db="EMBL/GenBank/DDBJ databases">
        <authorList>
            <person name="Trinca V."/>
            <person name="Uliana J.V.C."/>
            <person name="Torres T.T."/>
            <person name="Ward R.J."/>
            <person name="Monesi N."/>
        </authorList>
    </citation>
    <scope>NUCLEOTIDE SEQUENCE</scope>
    <source>
        <strain evidence="10">HSMRA1968</strain>
        <tissue evidence="10">Whole embryos</tissue>
    </source>
</reference>
<dbReference type="PANTHER" id="PTHR42881">
    <property type="entry name" value="PROLYL ENDOPEPTIDASE"/>
    <property type="match status" value="1"/>
</dbReference>
<dbReference type="InterPro" id="IPR051167">
    <property type="entry name" value="Prolyl_oligopep/macrocyclase"/>
</dbReference>
<dbReference type="GO" id="GO:0006508">
    <property type="term" value="P:proteolysis"/>
    <property type="evidence" value="ECO:0007669"/>
    <property type="project" value="UniProtKB-KW"/>
</dbReference>
<comment type="similarity">
    <text evidence="2 7">Belongs to the peptidase S9A family.</text>
</comment>
<keyword evidence="6 7" id="KW-0720">Serine protease</keyword>
<evidence type="ECO:0000256" key="1">
    <source>
        <dbReference type="ARBA" id="ARBA00001070"/>
    </source>
</evidence>
<gene>
    <name evidence="10" type="primary">Prep_3</name>
    <name evidence="10" type="ORF">Bhyg_16053</name>
</gene>
<dbReference type="Gene3D" id="3.40.50.1820">
    <property type="entry name" value="alpha/beta hydrolase"/>
    <property type="match status" value="1"/>
</dbReference>
<dbReference type="OrthoDB" id="7786516at2759"/>
<dbReference type="Proteomes" id="UP001151699">
    <property type="component" value="Unassembled WGS sequence"/>
</dbReference>
<organism evidence="10 11">
    <name type="scientific">Pseudolycoriella hygida</name>
    <dbReference type="NCBI Taxonomy" id="35572"/>
    <lineage>
        <taxon>Eukaryota</taxon>
        <taxon>Metazoa</taxon>
        <taxon>Ecdysozoa</taxon>
        <taxon>Arthropoda</taxon>
        <taxon>Hexapoda</taxon>
        <taxon>Insecta</taxon>
        <taxon>Pterygota</taxon>
        <taxon>Neoptera</taxon>
        <taxon>Endopterygota</taxon>
        <taxon>Diptera</taxon>
        <taxon>Nematocera</taxon>
        <taxon>Sciaroidea</taxon>
        <taxon>Sciaridae</taxon>
        <taxon>Pseudolycoriella</taxon>
    </lineage>
</organism>
<feature type="domain" description="Peptidase S9A N-terminal" evidence="9">
    <location>
        <begin position="5"/>
        <end position="384"/>
    </location>
</feature>
<dbReference type="SUPFAM" id="SSF53474">
    <property type="entry name" value="alpha/beta-Hydrolases"/>
    <property type="match status" value="1"/>
</dbReference>
<evidence type="ECO:0000256" key="3">
    <source>
        <dbReference type="ARBA" id="ARBA00016310"/>
    </source>
</evidence>
<evidence type="ECO:0000256" key="6">
    <source>
        <dbReference type="ARBA" id="ARBA00022825"/>
    </source>
</evidence>
<evidence type="ECO:0000313" key="10">
    <source>
        <dbReference type="EMBL" id="KAJ6630497.1"/>
    </source>
</evidence>
<evidence type="ECO:0000256" key="2">
    <source>
        <dbReference type="ARBA" id="ARBA00005228"/>
    </source>
</evidence>
<dbReference type="InterPro" id="IPR001375">
    <property type="entry name" value="Peptidase_S9_cat"/>
</dbReference>
<keyword evidence="4 7" id="KW-0645">Protease</keyword>
<evidence type="ECO:0000256" key="5">
    <source>
        <dbReference type="ARBA" id="ARBA00022801"/>
    </source>
</evidence>
<keyword evidence="5 7" id="KW-0378">Hydrolase</keyword>
<evidence type="ECO:0000256" key="4">
    <source>
        <dbReference type="ARBA" id="ARBA00022670"/>
    </source>
</evidence>
<dbReference type="AlphaFoldDB" id="A0A9Q0MJM7"/>
<dbReference type="Pfam" id="PF02897">
    <property type="entry name" value="Peptidase_S9_N"/>
    <property type="match status" value="1"/>
</dbReference>
<evidence type="ECO:0000256" key="7">
    <source>
        <dbReference type="RuleBase" id="RU368024"/>
    </source>
</evidence>
<dbReference type="PRINTS" id="PR00862">
    <property type="entry name" value="PROLIGOPTASE"/>
</dbReference>
<comment type="caution">
    <text evidence="10">The sequence shown here is derived from an EMBL/GenBank/DDBJ whole genome shotgun (WGS) entry which is preliminary data.</text>
</comment>
<dbReference type="GO" id="GO:0004252">
    <property type="term" value="F:serine-type endopeptidase activity"/>
    <property type="evidence" value="ECO:0007669"/>
    <property type="project" value="UniProtKB-UniRule"/>
</dbReference>
<keyword evidence="11" id="KW-1185">Reference proteome</keyword>
<dbReference type="SUPFAM" id="SSF50993">
    <property type="entry name" value="Peptidase/esterase 'gauge' domain"/>
    <property type="match status" value="1"/>
</dbReference>
<dbReference type="InterPro" id="IPR002470">
    <property type="entry name" value="Peptidase_S9A"/>
</dbReference>
<comment type="catalytic activity">
    <reaction evidence="1">
        <text>Hydrolysis of Pro-|-Xaa &gt;&gt; Ala-|-Xaa in oligopeptides.</text>
        <dbReference type="EC" id="3.4.21.26"/>
    </reaction>
</comment>
<dbReference type="GO" id="GO:0005829">
    <property type="term" value="C:cytosol"/>
    <property type="evidence" value="ECO:0007669"/>
    <property type="project" value="TreeGrafter"/>
</dbReference>
<dbReference type="GO" id="GO:0070012">
    <property type="term" value="F:oligopeptidase activity"/>
    <property type="evidence" value="ECO:0007669"/>
    <property type="project" value="TreeGrafter"/>
</dbReference>
<feature type="domain" description="Peptidase S9 prolyl oligopeptidase catalytic" evidence="8">
    <location>
        <begin position="476"/>
        <end position="636"/>
    </location>
</feature>
<dbReference type="PANTHER" id="PTHR42881:SF2">
    <property type="entry name" value="PROLYL ENDOPEPTIDASE"/>
    <property type="match status" value="1"/>
</dbReference>
<proteinExistence type="inferred from homology"/>
<protein>
    <recommendedName>
        <fullName evidence="3 7">Prolyl endopeptidase</fullName>
        <ecNumber evidence="7">3.4.21.-</ecNumber>
    </recommendedName>
</protein>
<dbReference type="EC" id="3.4.21.-" evidence="7"/>
<dbReference type="Gene3D" id="2.130.10.120">
    <property type="entry name" value="Prolyl oligopeptidase, N-terminal domain"/>
    <property type="match status" value="1"/>
</dbReference>